<dbReference type="Gene3D" id="3.40.50.970">
    <property type="match status" value="1"/>
</dbReference>
<evidence type="ECO:0000256" key="4">
    <source>
        <dbReference type="ARBA" id="ARBA00022842"/>
    </source>
</evidence>
<evidence type="ECO:0008006" key="8">
    <source>
        <dbReference type="Google" id="ProtNLM"/>
    </source>
</evidence>
<evidence type="ECO:0000256" key="2">
    <source>
        <dbReference type="ARBA" id="ARBA00011738"/>
    </source>
</evidence>
<proteinExistence type="predicted"/>
<dbReference type="GO" id="GO:0016114">
    <property type="term" value="P:terpenoid biosynthetic process"/>
    <property type="evidence" value="ECO:0007669"/>
    <property type="project" value="InterPro"/>
</dbReference>
<dbReference type="Proteomes" id="UP000587462">
    <property type="component" value="Unassembled WGS sequence"/>
</dbReference>
<evidence type="ECO:0000313" key="7">
    <source>
        <dbReference type="Proteomes" id="UP000587462"/>
    </source>
</evidence>
<dbReference type="RefSeq" id="WP_171088337.1">
    <property type="nucleotide sequence ID" value="NZ_JABBXF010000214.1"/>
</dbReference>
<keyword evidence="5" id="KW-0786">Thiamine pyrophosphate</keyword>
<reference evidence="6 7" key="1">
    <citation type="submission" date="2020-04" db="EMBL/GenBank/DDBJ databases">
        <title>Draft Genome Sequence of Streptomyces morookaense DSM 40503, an 8-azaguanine-producing strain.</title>
        <authorList>
            <person name="Qi J."/>
            <person name="Gao J.-M."/>
        </authorList>
    </citation>
    <scope>NUCLEOTIDE SEQUENCE [LARGE SCALE GENOMIC DNA]</scope>
    <source>
        <strain evidence="6 7">DSM 40503</strain>
    </source>
</reference>
<name>A0A7Y7BCB1_STRMO</name>
<keyword evidence="3" id="KW-0808">Transferase</keyword>
<evidence type="ECO:0000256" key="1">
    <source>
        <dbReference type="ARBA" id="ARBA00001946"/>
    </source>
</evidence>
<gene>
    <name evidence="6" type="ORF">HG542_34185</name>
</gene>
<accession>A0A7Y7BCB1</accession>
<evidence type="ECO:0000256" key="5">
    <source>
        <dbReference type="ARBA" id="ARBA00023052"/>
    </source>
</evidence>
<organism evidence="6 7">
    <name type="scientific">Streptomyces morookaense</name>
    <name type="common">Streptoverticillium morookaense</name>
    <dbReference type="NCBI Taxonomy" id="1970"/>
    <lineage>
        <taxon>Bacteria</taxon>
        <taxon>Bacillati</taxon>
        <taxon>Actinomycetota</taxon>
        <taxon>Actinomycetes</taxon>
        <taxon>Kitasatosporales</taxon>
        <taxon>Streptomycetaceae</taxon>
        <taxon>Streptomyces</taxon>
    </lineage>
</organism>
<comment type="caution">
    <text evidence="6">The sequence shown here is derived from an EMBL/GenBank/DDBJ whole genome shotgun (WGS) entry which is preliminary data.</text>
</comment>
<dbReference type="EMBL" id="JABBXF010000214">
    <property type="protein sequence ID" value="NVK82646.1"/>
    <property type="molecule type" value="Genomic_DNA"/>
</dbReference>
<dbReference type="InterPro" id="IPR029061">
    <property type="entry name" value="THDP-binding"/>
</dbReference>
<dbReference type="GO" id="GO:0000287">
    <property type="term" value="F:magnesium ion binding"/>
    <property type="evidence" value="ECO:0007669"/>
    <property type="project" value="UniProtKB-ARBA"/>
</dbReference>
<keyword evidence="7" id="KW-1185">Reference proteome</keyword>
<comment type="cofactor">
    <cofactor evidence="1">
        <name>Mg(2+)</name>
        <dbReference type="ChEBI" id="CHEBI:18420"/>
    </cofactor>
</comment>
<dbReference type="InterPro" id="IPR005477">
    <property type="entry name" value="Dxylulose-5-P_synthase"/>
</dbReference>
<protein>
    <recommendedName>
        <fullName evidence="8">1-deoxy-D-xylulose-5-phosphate synthase</fullName>
    </recommendedName>
</protein>
<evidence type="ECO:0000256" key="3">
    <source>
        <dbReference type="ARBA" id="ARBA00022679"/>
    </source>
</evidence>
<dbReference type="SUPFAM" id="SSF52518">
    <property type="entry name" value="Thiamin diphosphate-binding fold (THDP-binding)"/>
    <property type="match status" value="1"/>
</dbReference>
<evidence type="ECO:0000313" key="6">
    <source>
        <dbReference type="EMBL" id="NVK82646.1"/>
    </source>
</evidence>
<sequence>MSLLENIRSPRDLKALDTEDLTELAEEIRHFLVHAVARTGGHLGPNL</sequence>
<dbReference type="Pfam" id="PF13292">
    <property type="entry name" value="DXP_synthase_N"/>
    <property type="match status" value="1"/>
</dbReference>
<dbReference type="GO" id="GO:0008661">
    <property type="term" value="F:1-deoxy-D-xylulose-5-phosphate synthase activity"/>
    <property type="evidence" value="ECO:0007669"/>
    <property type="project" value="InterPro"/>
</dbReference>
<keyword evidence="4" id="KW-0460">Magnesium</keyword>
<comment type="subunit">
    <text evidence="2">Homodimer.</text>
</comment>
<feature type="non-terminal residue" evidence="6">
    <location>
        <position position="47"/>
    </location>
</feature>
<dbReference type="AlphaFoldDB" id="A0A7Y7BCB1"/>